<dbReference type="RefSeq" id="WP_083169878.1">
    <property type="nucleotide sequence ID" value="NZ_MVHF01000055.1"/>
</dbReference>
<dbReference type="InterPro" id="IPR021226">
    <property type="entry name" value="Phage_gene29"/>
</dbReference>
<dbReference type="OrthoDB" id="10008651at2"/>
<keyword evidence="3" id="KW-1185">Reference proteome</keyword>
<feature type="region of interest" description="Disordered" evidence="1">
    <location>
        <begin position="161"/>
        <end position="188"/>
    </location>
</feature>
<evidence type="ECO:0000256" key="1">
    <source>
        <dbReference type="SAM" id="MobiDB-lite"/>
    </source>
</evidence>
<evidence type="ECO:0000313" key="2">
    <source>
        <dbReference type="EMBL" id="ORA24888.1"/>
    </source>
</evidence>
<dbReference type="Pfam" id="PF10910">
    <property type="entry name" value="Phage_gene29"/>
    <property type="match status" value="1"/>
</dbReference>
<gene>
    <name evidence="2" type="ORF">BST13_33475</name>
</gene>
<proteinExistence type="predicted"/>
<evidence type="ECO:0008006" key="4">
    <source>
        <dbReference type="Google" id="ProtNLM"/>
    </source>
</evidence>
<dbReference type="Proteomes" id="UP000192448">
    <property type="component" value="Unassembled WGS sequence"/>
</dbReference>
<dbReference type="STRING" id="1927124.BST13_33475"/>
<sequence>MSKAARLRRKKTKGKLVFPNFPYEREFTQAELDELFARWDRLKETLRDAVGPQGWGMGLPEDMLQQLALHQALAGVDADPNYPPFDAATGRGAFIRPVRNPDGLHTDSIKWVLTKNDKAGDRARDAQAEAKARIKAMQENAMRGVSDEVRAAMAEMFAAGTEWAEEESKPAVEPEPWAEKIERDRSQQ</sequence>
<feature type="compositionally biased region" description="Basic and acidic residues" evidence="1">
    <location>
        <begin position="166"/>
        <end position="188"/>
    </location>
</feature>
<name>A0A1X0A4T8_9MYCO</name>
<organism evidence="2 3">
    <name type="scientific">Mycobacterium aquaticum</name>
    <dbReference type="NCBI Taxonomy" id="1927124"/>
    <lineage>
        <taxon>Bacteria</taxon>
        <taxon>Bacillati</taxon>
        <taxon>Actinomycetota</taxon>
        <taxon>Actinomycetes</taxon>
        <taxon>Mycobacteriales</taxon>
        <taxon>Mycobacteriaceae</taxon>
        <taxon>Mycobacterium</taxon>
    </lineage>
</organism>
<protein>
    <recommendedName>
        <fullName evidence="4">Minor tail protein</fullName>
    </recommendedName>
</protein>
<evidence type="ECO:0000313" key="3">
    <source>
        <dbReference type="Proteomes" id="UP000192448"/>
    </source>
</evidence>
<accession>A0A1X0A4T8</accession>
<dbReference type="AlphaFoldDB" id="A0A1X0A4T8"/>
<comment type="caution">
    <text evidence="2">The sequence shown here is derived from an EMBL/GenBank/DDBJ whole genome shotgun (WGS) entry which is preliminary data.</text>
</comment>
<reference evidence="2 3" key="1">
    <citation type="submission" date="2017-02" db="EMBL/GenBank/DDBJ databases">
        <title>The new phylogeny of genus Mycobacterium.</title>
        <authorList>
            <person name="Tortoli E."/>
            <person name="Trovato A."/>
            <person name="Cirillo D.M."/>
        </authorList>
    </citation>
    <scope>NUCLEOTIDE SEQUENCE [LARGE SCALE GENOMIC DNA]</scope>
    <source>
        <strain evidence="2 3">RW6</strain>
    </source>
</reference>
<dbReference type="EMBL" id="MVHF01000055">
    <property type="protein sequence ID" value="ORA24888.1"/>
    <property type="molecule type" value="Genomic_DNA"/>
</dbReference>